<dbReference type="SUPFAM" id="SSF55486">
    <property type="entry name" value="Metalloproteases ('zincins'), catalytic domain"/>
    <property type="match status" value="1"/>
</dbReference>
<dbReference type="KEGG" id="fld:ABNE31_04655"/>
<dbReference type="InterPro" id="IPR017853">
    <property type="entry name" value="GH"/>
</dbReference>
<name>A0AAU7N184_9FLAO</name>
<dbReference type="SUPFAM" id="SSF51445">
    <property type="entry name" value="(Trans)glycosidases"/>
    <property type="match status" value="1"/>
</dbReference>
<sequence>MEYRYINLPRLKFLSLCFGIFLISCSTDQGTGTNANDQSETIDVSQNRKSVGDSAADLLDDTNFTGLHLEIFYVAGLKPSATTLDNFEIFLKERLHKPDGVSITLTEISSPGQDVYSIADIRSLEDDIRLAYNQDGTIKVFGLFLDGEYSENTENGSVLGVAYRNTSFGIFADTIREFSGQPFAPSTTVLETTVMNHEFGHLLGLVNAGTPLQSAHQDEPHGRHCTTGNCLMYWTAETGEGLINMISGGTIPELDAACLADLQANGGK</sequence>
<dbReference type="RefSeq" id="WP_349352540.1">
    <property type="nucleotide sequence ID" value="NZ_CP157804.1"/>
</dbReference>
<keyword evidence="2" id="KW-0378">Hydrolase</keyword>
<dbReference type="PROSITE" id="PS51257">
    <property type="entry name" value="PROKAR_LIPOPROTEIN"/>
    <property type="match status" value="1"/>
</dbReference>
<dbReference type="EMBL" id="CP157804">
    <property type="protein sequence ID" value="XBQ24211.1"/>
    <property type="molecule type" value="Genomic_DNA"/>
</dbReference>
<gene>
    <name evidence="2" type="ORF">ABNE31_04655</name>
</gene>
<dbReference type="AlphaFoldDB" id="A0AAU7N184"/>
<keyword evidence="1" id="KW-0732">Signal</keyword>
<feature type="chain" id="PRO_5043481837" evidence="1">
    <location>
        <begin position="30"/>
        <end position="268"/>
    </location>
</feature>
<reference evidence="2" key="1">
    <citation type="submission" date="2024-05" db="EMBL/GenBank/DDBJ databases">
        <title>Draft Genome Sequences of Flagellimonas sp. MMG031 and Marinobacter sp. MMG032 Isolated from the dinoflagellate Symbiodinium pilosum.</title>
        <authorList>
            <person name="Shikuma N.J."/>
            <person name="Farrell M.V."/>
        </authorList>
    </citation>
    <scope>NUCLEOTIDE SEQUENCE</scope>
    <source>
        <strain evidence="2">MMG031</strain>
    </source>
</reference>
<proteinExistence type="predicted"/>
<evidence type="ECO:0000256" key="1">
    <source>
        <dbReference type="SAM" id="SignalP"/>
    </source>
</evidence>
<accession>A0AAU7N184</accession>
<feature type="signal peptide" evidence="1">
    <location>
        <begin position="1"/>
        <end position="29"/>
    </location>
</feature>
<dbReference type="GO" id="GO:0008237">
    <property type="term" value="F:metallopeptidase activity"/>
    <property type="evidence" value="ECO:0007669"/>
    <property type="project" value="UniProtKB-KW"/>
</dbReference>
<organism evidence="2">
    <name type="scientific">Flagellimonas sp. MMG031</name>
    <dbReference type="NCBI Taxonomy" id="3158549"/>
    <lineage>
        <taxon>Bacteria</taxon>
        <taxon>Pseudomonadati</taxon>
        <taxon>Bacteroidota</taxon>
        <taxon>Flavobacteriia</taxon>
        <taxon>Flavobacteriales</taxon>
        <taxon>Flavobacteriaceae</taxon>
        <taxon>Flagellimonas</taxon>
    </lineage>
</organism>
<keyword evidence="2" id="KW-0482">Metalloprotease</keyword>
<protein>
    <submittedName>
        <fullName evidence="2">Membrane metalloprotease</fullName>
    </submittedName>
</protein>
<evidence type="ECO:0000313" key="2">
    <source>
        <dbReference type="EMBL" id="XBQ24211.1"/>
    </source>
</evidence>
<keyword evidence="2" id="KW-0645">Protease</keyword>